<feature type="compositionally biased region" description="Basic and acidic residues" evidence="1">
    <location>
        <begin position="21"/>
        <end position="30"/>
    </location>
</feature>
<organism evidence="2">
    <name type="scientific">Oryza meridionalis</name>
    <dbReference type="NCBI Taxonomy" id="40149"/>
    <lineage>
        <taxon>Eukaryota</taxon>
        <taxon>Viridiplantae</taxon>
        <taxon>Streptophyta</taxon>
        <taxon>Embryophyta</taxon>
        <taxon>Tracheophyta</taxon>
        <taxon>Spermatophyta</taxon>
        <taxon>Magnoliopsida</taxon>
        <taxon>Liliopsida</taxon>
        <taxon>Poales</taxon>
        <taxon>Poaceae</taxon>
        <taxon>BOP clade</taxon>
        <taxon>Oryzoideae</taxon>
        <taxon>Oryzeae</taxon>
        <taxon>Oryzinae</taxon>
        <taxon>Oryza</taxon>
    </lineage>
</organism>
<evidence type="ECO:0000313" key="3">
    <source>
        <dbReference type="Proteomes" id="UP000008021"/>
    </source>
</evidence>
<accession>A0A0E0DM99</accession>
<dbReference type="AlphaFoldDB" id="A0A0E0DM99"/>
<reference evidence="2" key="1">
    <citation type="submission" date="2015-04" db="UniProtKB">
        <authorList>
            <consortium name="EnsemblPlants"/>
        </authorList>
    </citation>
    <scope>IDENTIFICATION</scope>
</reference>
<evidence type="ECO:0000313" key="2">
    <source>
        <dbReference type="EnsemblPlants" id="OMERI05G03820.3"/>
    </source>
</evidence>
<feature type="compositionally biased region" description="Low complexity" evidence="1">
    <location>
        <begin position="85"/>
        <end position="95"/>
    </location>
</feature>
<feature type="region of interest" description="Disordered" evidence="1">
    <location>
        <begin position="21"/>
        <end position="45"/>
    </location>
</feature>
<dbReference type="HOGENOM" id="CLU_1996250_0_0_1"/>
<proteinExistence type="predicted"/>
<sequence>MTTRPHGERAGLPCRAAVRAKGGDLRRSRGPEAAAAPAAAADERNRGGALCVSWCLLRSWDASAAILRLAMATSSSSPLDGVTLSSSASASAAAARPREEGWVSKAEEEVATCKAVVGPWKPVVG</sequence>
<reference evidence="2" key="2">
    <citation type="submission" date="2018-05" db="EMBL/GenBank/DDBJ databases">
        <title>OmerRS3 (Oryza meridionalis Reference Sequence Version 3).</title>
        <authorList>
            <person name="Zhang J."/>
            <person name="Kudrna D."/>
            <person name="Lee S."/>
            <person name="Talag J."/>
            <person name="Welchert J."/>
            <person name="Wing R.A."/>
        </authorList>
    </citation>
    <scope>NUCLEOTIDE SEQUENCE [LARGE SCALE GENOMIC DNA]</scope>
    <source>
        <strain evidence="2">cv. OR44</strain>
    </source>
</reference>
<dbReference type="EnsemblPlants" id="OMERI05G03820.3">
    <property type="protein sequence ID" value="OMERI05G03820.3"/>
    <property type="gene ID" value="OMERI05G03820"/>
</dbReference>
<dbReference type="Proteomes" id="UP000008021">
    <property type="component" value="Chromosome 5"/>
</dbReference>
<feature type="region of interest" description="Disordered" evidence="1">
    <location>
        <begin position="76"/>
        <end position="104"/>
    </location>
</feature>
<keyword evidence="3" id="KW-1185">Reference proteome</keyword>
<dbReference type="Gramene" id="OMERI05G03820.3">
    <property type="protein sequence ID" value="OMERI05G03820.3"/>
    <property type="gene ID" value="OMERI05G03820"/>
</dbReference>
<protein>
    <submittedName>
        <fullName evidence="2">Uncharacterized protein</fullName>
    </submittedName>
</protein>
<name>A0A0E0DM99_9ORYZ</name>
<evidence type="ECO:0000256" key="1">
    <source>
        <dbReference type="SAM" id="MobiDB-lite"/>
    </source>
</evidence>